<accession>A0A927R5D8</accession>
<dbReference type="GO" id="GO:0003677">
    <property type="term" value="F:DNA binding"/>
    <property type="evidence" value="ECO:0007669"/>
    <property type="project" value="InterPro"/>
</dbReference>
<dbReference type="GO" id="GO:0004803">
    <property type="term" value="F:transposase activity"/>
    <property type="evidence" value="ECO:0007669"/>
    <property type="project" value="InterPro"/>
</dbReference>
<reference evidence="2" key="1">
    <citation type="submission" date="2020-10" db="EMBL/GenBank/DDBJ databases">
        <title>Genomic Encyclopedia of Type Strains, Phase IV (KMG-IV): sequencing the most valuable type-strain genomes for metagenomic binning, comparative biology and taxonomic classification.</title>
        <authorList>
            <person name="Goeker M."/>
        </authorList>
    </citation>
    <scope>NUCLEOTIDE SEQUENCE</scope>
    <source>
        <strain evidence="2">DSM 13886</strain>
    </source>
</reference>
<sequence length="97" mass="10819">MFSIILPTNTADVKVMLPLIEMIQKIDGLKVEYLATDLGYFDTNDQRESLMTHDVAVVTEIKKNAVIPQHCDSNGKLECKKGHPLVFVGIDKDTSEV</sequence>
<dbReference type="InterPro" id="IPR002559">
    <property type="entry name" value="Transposase_11"/>
</dbReference>
<dbReference type="EMBL" id="JADBEL010000018">
    <property type="protein sequence ID" value="MBE1555918.1"/>
    <property type="molecule type" value="Genomic_DNA"/>
</dbReference>
<dbReference type="AlphaFoldDB" id="A0A927R5D8"/>
<name>A0A927R5D8_9BACL</name>
<evidence type="ECO:0000259" key="1">
    <source>
        <dbReference type="Pfam" id="PF01609"/>
    </source>
</evidence>
<evidence type="ECO:0000313" key="3">
    <source>
        <dbReference type="Proteomes" id="UP000658225"/>
    </source>
</evidence>
<proteinExistence type="predicted"/>
<keyword evidence="3" id="KW-1185">Reference proteome</keyword>
<comment type="caution">
    <text evidence="2">The sequence shown here is derived from an EMBL/GenBank/DDBJ whole genome shotgun (WGS) entry which is preliminary data.</text>
</comment>
<evidence type="ECO:0000313" key="2">
    <source>
        <dbReference type="EMBL" id="MBE1555918.1"/>
    </source>
</evidence>
<dbReference type="GO" id="GO:0006313">
    <property type="term" value="P:DNA transposition"/>
    <property type="evidence" value="ECO:0007669"/>
    <property type="project" value="InterPro"/>
</dbReference>
<gene>
    <name evidence="2" type="ORF">H4683_003038</name>
</gene>
<organism evidence="2 3">
    <name type="scientific">Sporosarcina limicola</name>
    <dbReference type="NCBI Taxonomy" id="34101"/>
    <lineage>
        <taxon>Bacteria</taxon>
        <taxon>Bacillati</taxon>
        <taxon>Bacillota</taxon>
        <taxon>Bacilli</taxon>
        <taxon>Bacillales</taxon>
        <taxon>Caryophanaceae</taxon>
        <taxon>Sporosarcina</taxon>
    </lineage>
</organism>
<dbReference type="Pfam" id="PF01609">
    <property type="entry name" value="DDE_Tnp_1"/>
    <property type="match status" value="1"/>
</dbReference>
<protein>
    <recommendedName>
        <fullName evidence="1">Transposase IS4-like domain-containing protein</fullName>
    </recommendedName>
</protein>
<dbReference type="Proteomes" id="UP000658225">
    <property type="component" value="Unassembled WGS sequence"/>
</dbReference>
<feature type="domain" description="Transposase IS4-like" evidence="1">
    <location>
        <begin position="7"/>
        <end position="70"/>
    </location>
</feature>